<feature type="region of interest" description="Disordered" evidence="1">
    <location>
        <begin position="254"/>
        <end position="303"/>
    </location>
</feature>
<organism evidence="2 3">
    <name type="scientific">Sorangium cellulosum</name>
    <name type="common">Polyangium cellulosum</name>
    <dbReference type="NCBI Taxonomy" id="56"/>
    <lineage>
        <taxon>Bacteria</taxon>
        <taxon>Pseudomonadati</taxon>
        <taxon>Myxococcota</taxon>
        <taxon>Polyangia</taxon>
        <taxon>Polyangiales</taxon>
        <taxon>Polyangiaceae</taxon>
        <taxon>Sorangium</taxon>
    </lineage>
</organism>
<name>A0A150P6V0_SORCE</name>
<dbReference type="Proteomes" id="UP000075604">
    <property type="component" value="Unassembled WGS sequence"/>
</dbReference>
<proteinExistence type="predicted"/>
<sequence>GEVTDPCAMGCLPGTHDIDGNPLTGECGCEYACTPTSTTEDPIDGEFVDANCDGGDGLVERCVYVSASIGDDANSGTRTAPVQTIATAIQVAQESAVPAVCLSGELYEEAVTVVSGISIYGGFDHDDPDFKFRRTSAVTTTVRAPGTVFHAPSIAQPTHIEGITIEALKPTTSGASTYGVRLGGGLAQLFVRYNIIRVQDGQNGVAGTDGAAHTAGTAPGGNAGEVGCDGCSGRGNAGPAPVCDEPGGRGGYGGHGSAIGASGHPGSQGAAGGAGGPSHDCGDPRYPGQNGAPGMAGVQGAPGTGGATLGTIASGVYQPANGTNGLPGANGGGGGGAGGGGGGTCWVGPNDRGGGGGSGGCGGLGGRSGQAGRGGGGSFGIFAAAGQVVVSRNEITT</sequence>
<protein>
    <submittedName>
        <fullName evidence="2">PE-PGRS family protein</fullName>
    </submittedName>
</protein>
<comment type="caution">
    <text evidence="2">The sequence shown here is derived from an EMBL/GenBank/DDBJ whole genome shotgun (WGS) entry which is preliminary data.</text>
</comment>
<reference evidence="2 3" key="1">
    <citation type="submission" date="2014-02" db="EMBL/GenBank/DDBJ databases">
        <title>The small core and large imbalanced accessory genome model reveals a collaborative survival strategy of Sorangium cellulosum strains in nature.</title>
        <authorList>
            <person name="Han K."/>
            <person name="Peng R."/>
            <person name="Blom J."/>
            <person name="Li Y.-Z."/>
        </authorList>
    </citation>
    <scope>NUCLEOTIDE SEQUENCE [LARGE SCALE GENOMIC DNA]</scope>
    <source>
        <strain evidence="2 3">So0157-18</strain>
    </source>
</reference>
<feature type="compositionally biased region" description="Low complexity" evidence="1">
    <location>
        <begin position="258"/>
        <end position="268"/>
    </location>
</feature>
<evidence type="ECO:0000313" key="2">
    <source>
        <dbReference type="EMBL" id="KYF51434.1"/>
    </source>
</evidence>
<dbReference type="InterPro" id="IPR012334">
    <property type="entry name" value="Pectin_lyas_fold"/>
</dbReference>
<feature type="non-terminal residue" evidence="2">
    <location>
        <position position="397"/>
    </location>
</feature>
<dbReference type="Gene3D" id="2.160.20.10">
    <property type="entry name" value="Single-stranded right-handed beta-helix, Pectin lyase-like"/>
    <property type="match status" value="1"/>
</dbReference>
<feature type="non-terminal residue" evidence="2">
    <location>
        <position position="1"/>
    </location>
</feature>
<gene>
    <name evidence="2" type="ORF">BE04_01390</name>
</gene>
<dbReference type="EMBL" id="JELX01003737">
    <property type="protein sequence ID" value="KYF51434.1"/>
    <property type="molecule type" value="Genomic_DNA"/>
</dbReference>
<evidence type="ECO:0000313" key="3">
    <source>
        <dbReference type="Proteomes" id="UP000075604"/>
    </source>
</evidence>
<dbReference type="AlphaFoldDB" id="A0A150P6V0"/>
<accession>A0A150P6V0</accession>
<evidence type="ECO:0000256" key="1">
    <source>
        <dbReference type="SAM" id="MobiDB-lite"/>
    </source>
</evidence>